<proteinExistence type="predicted"/>
<comment type="caution">
    <text evidence="2">The sequence shown here is derived from an EMBL/GenBank/DDBJ whole genome shotgun (WGS) entry which is preliminary data.</text>
</comment>
<dbReference type="Pfam" id="PF00646">
    <property type="entry name" value="F-box"/>
    <property type="match status" value="1"/>
</dbReference>
<evidence type="ECO:0000313" key="3">
    <source>
        <dbReference type="Proteomes" id="UP000230233"/>
    </source>
</evidence>
<dbReference type="InterPro" id="IPR001810">
    <property type="entry name" value="F-box_dom"/>
</dbReference>
<feature type="domain" description="F-box" evidence="1">
    <location>
        <begin position="2"/>
        <end position="54"/>
    </location>
</feature>
<organism evidence="2 3">
    <name type="scientific">Caenorhabditis nigoni</name>
    <dbReference type="NCBI Taxonomy" id="1611254"/>
    <lineage>
        <taxon>Eukaryota</taxon>
        <taxon>Metazoa</taxon>
        <taxon>Ecdysozoa</taxon>
        <taxon>Nematoda</taxon>
        <taxon>Chromadorea</taxon>
        <taxon>Rhabditida</taxon>
        <taxon>Rhabditina</taxon>
        <taxon>Rhabditomorpha</taxon>
        <taxon>Rhabditoidea</taxon>
        <taxon>Rhabditidae</taxon>
        <taxon>Peloderinae</taxon>
        <taxon>Caenorhabditis</taxon>
    </lineage>
</organism>
<dbReference type="PROSITE" id="PS50181">
    <property type="entry name" value="FBOX"/>
    <property type="match status" value="1"/>
</dbReference>
<reference evidence="3" key="1">
    <citation type="submission" date="2017-10" db="EMBL/GenBank/DDBJ databases">
        <title>Rapid genome shrinkage in a self-fertile nematode reveals novel sperm competition proteins.</title>
        <authorList>
            <person name="Yin D."/>
            <person name="Schwarz E.M."/>
            <person name="Thomas C.G."/>
            <person name="Felde R.L."/>
            <person name="Korf I.F."/>
            <person name="Cutter A.D."/>
            <person name="Schartner C.M."/>
            <person name="Ralston E.J."/>
            <person name="Meyer B.J."/>
            <person name="Haag E.S."/>
        </authorList>
    </citation>
    <scope>NUCLEOTIDE SEQUENCE [LARGE SCALE GENOMIC DNA]</scope>
    <source>
        <strain evidence="3">JU1422</strain>
    </source>
</reference>
<keyword evidence="3" id="KW-1185">Reference proteome</keyword>
<name>A0A2G5UCJ3_9PELO</name>
<dbReference type="Proteomes" id="UP000230233">
    <property type="component" value="Chromosome IV"/>
</dbReference>
<dbReference type="Pfam" id="PF07735">
    <property type="entry name" value="FBA_2"/>
    <property type="match status" value="2"/>
</dbReference>
<dbReference type="EMBL" id="PDUG01000004">
    <property type="protein sequence ID" value="PIC37153.1"/>
    <property type="molecule type" value="Genomic_DNA"/>
</dbReference>
<dbReference type="InterPro" id="IPR012885">
    <property type="entry name" value="F-box_Sdz-33"/>
</dbReference>
<evidence type="ECO:0000313" key="2">
    <source>
        <dbReference type="EMBL" id="PIC37153.1"/>
    </source>
</evidence>
<protein>
    <recommendedName>
        <fullName evidence="1">F-box domain-containing protein</fullName>
    </recommendedName>
</protein>
<dbReference type="STRING" id="1611254.A0A2G5UCJ3"/>
<sequence length="679" mass="79030">MPFPILRTPSVVQSEIISLLEPNEIVTASVCSKNLKHLFKSNFPRGKPLAWRLTMTDMNSCGRVDIETSDDGEQITVISAEHTSELKGHELKYINRYKRAKKCPVLFFNDQVLGTKWIVKYVTDLFSIDISSLFVDRNGTWAIDWVHKRQGKILYDFGWLETTKGNSDADKTVDYVLRNVRASNYCAIEASVSDNFKFEGKLGPMRQLYIHSNGHWITLNNLINFNSIEITVRGSRLSISDLNSFLRHWRAGGSSRLKWLQVNFEKHTFQEKFDEDLEVVETDEEKVYHRSGYGFERVVHGGYSIQRADGVKALIQCDPKQFILATWHERAMGSQQLVTASFCSKNVKHLLKRHYEQRKPLEWRLFMIDYKSWGRVDIKTSKDEEQITVLSADNLSELNEPIPISHASNGYITTFEYNCLTWFMKDQVLGTKMIVDYVRDLFSIDIFGVILDRNRTWAIDWVNNRQEKILHDFVWYKTAECNLDADEILDYVLRNARASNYCCIEASVSDNFKFDGKLGPMRELYIRSNGHWITLNNIINFDSIEIVVRESRISVSDLNLFLRHWRAGGSSRLKLLHLYFEKHTFQEKFDEDLEVVKTNEERVYRRSCDGAEMIVYGGYSIQRTDGVKALIQCDLREFILAVWACFFFGYCCLLKLPTEWEVGYRKNDDGSKETEGMRE</sequence>
<gene>
    <name evidence="2" type="primary">Cnig_chr_IV.g15882</name>
    <name evidence="2" type="ORF">B9Z55_015882</name>
</gene>
<accession>A0A2G5UCJ3</accession>
<dbReference type="PANTHER" id="PTHR21503:SF8">
    <property type="entry name" value="F-BOX ASSOCIATED DOMAIN-CONTAINING PROTEIN-RELATED"/>
    <property type="match status" value="1"/>
</dbReference>
<dbReference type="AlphaFoldDB" id="A0A2G5UCJ3"/>
<dbReference type="PANTHER" id="PTHR21503">
    <property type="entry name" value="F-BOX-CONTAINING HYPOTHETICAL PROTEIN C.ELEGANS"/>
    <property type="match status" value="1"/>
</dbReference>
<evidence type="ECO:0000259" key="1">
    <source>
        <dbReference type="PROSITE" id="PS50181"/>
    </source>
</evidence>